<keyword evidence="5" id="KW-0964">Secreted</keyword>
<dbReference type="Pfam" id="PF07195">
    <property type="entry name" value="FliD_C"/>
    <property type="match status" value="1"/>
</dbReference>
<evidence type="ECO:0000313" key="8">
    <source>
        <dbReference type="EMBL" id="CAA9497677.1"/>
    </source>
</evidence>
<evidence type="ECO:0000256" key="1">
    <source>
        <dbReference type="ARBA" id="ARBA00009764"/>
    </source>
</evidence>
<evidence type="ECO:0000256" key="4">
    <source>
        <dbReference type="ARBA" id="ARBA00023143"/>
    </source>
</evidence>
<proteinExistence type="inferred from homology"/>
<evidence type="ECO:0000259" key="6">
    <source>
        <dbReference type="Pfam" id="PF02465"/>
    </source>
</evidence>
<comment type="subunit">
    <text evidence="2 5">Homopentamer.</text>
</comment>
<sequence length="454" mass="47283">MAGISLSGMASGLDTNSIVDQLMAIERNKIAKQNLRTRAIESQASGLRDVQTKLRALKSASEAVRSVGLWANTQTLESSNPARLTVERTGMSPAGGHSMWVRQLASAEQEGFTYTASAAPGELTVGGKTVAVPANATSADVAALVNGTTDLAVYATAVDGDTLVFTARKTGTAGAFDVTGSQLAPDASFNAAAKDAEYSVDGGTTWKPSSSNVVTDAIVGLKITLKGTTASAETINVGVPGVDTAAVKEKLKAFVNAYNEVITATRAKLDEKGVRDPQTATDAAKGRLFGDTGLSGVLSRLRTVMSDTVAGIADTTMDQLLEIGISTGAASSGGATSNDAKIGKLTIDEAKLDAALAEPARVRELLGSGGKPGFAQKIEALLENEAGTSGVLAERLKVNSAEQKRVKDRITSIEQRISTQEKRLREQFTAMEKALSLSQSQGNWLMGQINSMQR</sequence>
<organism evidence="8">
    <name type="scientific">uncultured Solirubrobacteraceae bacterium</name>
    <dbReference type="NCBI Taxonomy" id="1162706"/>
    <lineage>
        <taxon>Bacteria</taxon>
        <taxon>Bacillati</taxon>
        <taxon>Actinomycetota</taxon>
        <taxon>Thermoleophilia</taxon>
        <taxon>Solirubrobacterales</taxon>
        <taxon>Solirubrobacteraceae</taxon>
        <taxon>environmental samples</taxon>
    </lineage>
</organism>
<evidence type="ECO:0000256" key="2">
    <source>
        <dbReference type="ARBA" id="ARBA00011255"/>
    </source>
</evidence>
<comment type="subcellular location">
    <subcellularLocation>
        <location evidence="5">Secreted</location>
    </subcellularLocation>
    <subcellularLocation>
        <location evidence="5">Bacterial flagellum</location>
    </subcellularLocation>
</comment>
<dbReference type="PANTHER" id="PTHR30288:SF0">
    <property type="entry name" value="FLAGELLAR HOOK-ASSOCIATED PROTEIN 2"/>
    <property type="match status" value="1"/>
</dbReference>
<evidence type="ECO:0000256" key="3">
    <source>
        <dbReference type="ARBA" id="ARBA00023054"/>
    </source>
</evidence>
<name>A0A6J4SNL6_9ACTN</name>
<dbReference type="InterPro" id="IPR003481">
    <property type="entry name" value="FliD_N"/>
</dbReference>
<keyword evidence="3" id="KW-0175">Coiled coil</keyword>
<dbReference type="GO" id="GO:0005576">
    <property type="term" value="C:extracellular region"/>
    <property type="evidence" value="ECO:0007669"/>
    <property type="project" value="UniProtKB-SubCell"/>
</dbReference>
<dbReference type="AlphaFoldDB" id="A0A6J4SNL6"/>
<comment type="function">
    <text evidence="5">Required for morphogenesis and for the elongation of the flagellar filament by facilitating polymerization of the flagellin monomers at the tip of growing filament. Forms a capping structure, which prevents flagellin subunits (transported through the central channel of the flagellum) from leaking out without polymerization at the distal end.</text>
</comment>
<keyword evidence="4 5" id="KW-0975">Bacterial flagellum</keyword>
<comment type="similarity">
    <text evidence="1 5">Belongs to the FliD family.</text>
</comment>
<dbReference type="PANTHER" id="PTHR30288">
    <property type="entry name" value="FLAGELLAR CAP/ASSEMBLY PROTEIN FLID"/>
    <property type="match status" value="1"/>
</dbReference>
<dbReference type="EMBL" id="CADCVL010000394">
    <property type="protein sequence ID" value="CAA9497677.1"/>
    <property type="molecule type" value="Genomic_DNA"/>
</dbReference>
<dbReference type="InterPro" id="IPR040026">
    <property type="entry name" value="FliD"/>
</dbReference>
<dbReference type="GO" id="GO:0009424">
    <property type="term" value="C:bacterial-type flagellum hook"/>
    <property type="evidence" value="ECO:0007669"/>
    <property type="project" value="UniProtKB-UniRule"/>
</dbReference>
<gene>
    <name evidence="8" type="ORF">AVDCRST_MAG65-2393</name>
</gene>
<evidence type="ECO:0000256" key="5">
    <source>
        <dbReference type="RuleBase" id="RU362066"/>
    </source>
</evidence>
<dbReference type="GO" id="GO:0009421">
    <property type="term" value="C:bacterial-type flagellum filament cap"/>
    <property type="evidence" value="ECO:0007669"/>
    <property type="project" value="InterPro"/>
</dbReference>
<accession>A0A6J4SNL6</accession>
<evidence type="ECO:0000259" key="7">
    <source>
        <dbReference type="Pfam" id="PF07195"/>
    </source>
</evidence>
<feature type="domain" description="Flagellar hook-associated protein 2 N-terminal" evidence="6">
    <location>
        <begin position="11"/>
        <end position="107"/>
    </location>
</feature>
<feature type="domain" description="Flagellar hook-associated protein 2 C-terminal" evidence="7">
    <location>
        <begin position="193"/>
        <end position="436"/>
    </location>
</feature>
<dbReference type="InterPro" id="IPR010809">
    <property type="entry name" value="FliD_C"/>
</dbReference>
<dbReference type="Pfam" id="PF02465">
    <property type="entry name" value="FliD_N"/>
    <property type="match status" value="1"/>
</dbReference>
<dbReference type="GO" id="GO:0007155">
    <property type="term" value="P:cell adhesion"/>
    <property type="evidence" value="ECO:0007669"/>
    <property type="project" value="InterPro"/>
</dbReference>
<dbReference type="GO" id="GO:0071973">
    <property type="term" value="P:bacterial-type flagellum-dependent cell motility"/>
    <property type="evidence" value="ECO:0007669"/>
    <property type="project" value="TreeGrafter"/>
</dbReference>
<protein>
    <recommendedName>
        <fullName evidence="5">Flagellar hook-associated protein 2</fullName>
        <shortName evidence="5">HAP2</shortName>
    </recommendedName>
    <alternativeName>
        <fullName evidence="5">Flagellar cap protein</fullName>
    </alternativeName>
</protein>
<reference evidence="8" key="1">
    <citation type="submission" date="2020-02" db="EMBL/GenBank/DDBJ databases">
        <authorList>
            <person name="Meier V. D."/>
        </authorList>
    </citation>
    <scope>NUCLEOTIDE SEQUENCE</scope>
    <source>
        <strain evidence="8">AVDCRST_MAG65</strain>
    </source>
</reference>